<comment type="caution">
    <text evidence="1">The sequence shown here is derived from an EMBL/GenBank/DDBJ whole genome shotgun (WGS) entry which is preliminary data.</text>
</comment>
<accession>A0A094YJ43</accession>
<name>A0A094YJ43_9PROT</name>
<organism evidence="1 2">
    <name type="scientific">Acetobacter tropicalis</name>
    <dbReference type="NCBI Taxonomy" id="104102"/>
    <lineage>
        <taxon>Bacteria</taxon>
        <taxon>Pseudomonadati</taxon>
        <taxon>Pseudomonadota</taxon>
        <taxon>Alphaproteobacteria</taxon>
        <taxon>Acetobacterales</taxon>
        <taxon>Acetobacteraceae</taxon>
        <taxon>Acetobacter</taxon>
    </lineage>
</organism>
<proteinExistence type="predicted"/>
<gene>
    <name evidence="1" type="ORF">AtDm6_2568</name>
</gene>
<dbReference type="AlphaFoldDB" id="A0A094YJ43"/>
<dbReference type="EMBL" id="JOKM01000088">
    <property type="protein sequence ID" value="KGB22070.1"/>
    <property type="molecule type" value="Genomic_DNA"/>
</dbReference>
<reference evidence="1 2" key="1">
    <citation type="submission" date="2014-06" db="EMBL/GenBank/DDBJ databases">
        <title>Functional and comparative genomic analyses of the Drosophila gut microbiota identify candidate symbiosis factors.</title>
        <authorList>
            <person name="Newell P.D."/>
            <person name="Chaston J.M."/>
            <person name="Douglas A.E."/>
        </authorList>
    </citation>
    <scope>NUCLEOTIDE SEQUENCE [LARGE SCALE GENOMIC DNA]</scope>
    <source>
        <strain evidence="1 2">DmCS_006</strain>
    </source>
</reference>
<sequence>MPLFFRLPLLPVAQGLSVPRGWVRPACYPPYRADPGWKGCSAAGSAAWGEHPGWWWSCVVSPPLAFTPL</sequence>
<evidence type="ECO:0000313" key="1">
    <source>
        <dbReference type="EMBL" id="KGB22070.1"/>
    </source>
</evidence>
<keyword evidence="2" id="KW-1185">Reference proteome</keyword>
<protein>
    <submittedName>
        <fullName evidence="1">Uncharacterized protein</fullName>
    </submittedName>
</protein>
<dbReference type="Proteomes" id="UP000029448">
    <property type="component" value="Unassembled WGS sequence"/>
</dbReference>
<evidence type="ECO:0000313" key="2">
    <source>
        <dbReference type="Proteomes" id="UP000029448"/>
    </source>
</evidence>